<sequence length="188" mass="21328">MIFDALPIEGAYAVRLEKREDERGFFARAWCQREFAAHGLAATVVQTNIAGTRRKGTLRGMHYQLASHAEAKLFRCNRGAIYDVMIDLRPDSSTFESWYGITLNAREDRMVYVPEGCAHGYMALADDTEVMYLVSEFYNPDAERGVRWNDPFFAVSWPAVENVIVSDKDGSWPDYAGRGNLPDEEGDR</sequence>
<feature type="active site" description="Proton donor" evidence="5">
    <location>
        <position position="132"/>
    </location>
</feature>
<dbReference type="GO" id="GO:0019305">
    <property type="term" value="P:dTDP-rhamnose biosynthetic process"/>
    <property type="evidence" value="ECO:0007669"/>
    <property type="project" value="UniProtKB-UniRule"/>
</dbReference>
<dbReference type="InterPro" id="IPR014710">
    <property type="entry name" value="RmlC-like_jellyroll"/>
</dbReference>
<dbReference type="InterPro" id="IPR000888">
    <property type="entry name" value="RmlC-like"/>
</dbReference>
<evidence type="ECO:0000256" key="6">
    <source>
        <dbReference type="PIRSR" id="PIRSR600888-3"/>
    </source>
</evidence>
<dbReference type="Gene3D" id="2.60.120.10">
    <property type="entry name" value="Jelly Rolls"/>
    <property type="match status" value="1"/>
</dbReference>
<dbReference type="EC" id="5.1.3.13" evidence="3 7"/>
<dbReference type="SUPFAM" id="SSF51182">
    <property type="entry name" value="RmlC-like cupins"/>
    <property type="match status" value="1"/>
</dbReference>
<evidence type="ECO:0000256" key="2">
    <source>
        <dbReference type="ARBA" id="ARBA00001997"/>
    </source>
</evidence>
<dbReference type="NCBIfam" id="TIGR01221">
    <property type="entry name" value="rmlC"/>
    <property type="match status" value="1"/>
</dbReference>
<dbReference type="Pfam" id="PF00908">
    <property type="entry name" value="dTDP_sugar_isom"/>
    <property type="match status" value="1"/>
</dbReference>
<comment type="pathway">
    <text evidence="7">Carbohydrate biosynthesis; dTDP-L-rhamnose biosynthesis.</text>
</comment>
<gene>
    <name evidence="8" type="ORF">dsmv_0740</name>
</gene>
<dbReference type="PANTHER" id="PTHR21047">
    <property type="entry name" value="DTDP-6-DEOXY-D-GLUCOSE-3,5 EPIMERASE"/>
    <property type="match status" value="1"/>
</dbReference>
<comment type="subunit">
    <text evidence="7">Homodimer.</text>
</comment>
<dbReference type="CDD" id="cd00438">
    <property type="entry name" value="cupin_RmlC"/>
    <property type="match status" value="1"/>
</dbReference>
<dbReference type="eggNOG" id="COG1898">
    <property type="taxonomic scope" value="Bacteria"/>
</dbReference>
<name>S7THD5_DESML</name>
<dbReference type="OrthoDB" id="9800680at2"/>
<dbReference type="EMBL" id="ATHJ01000105">
    <property type="protein sequence ID" value="EPR36035.1"/>
    <property type="molecule type" value="Genomic_DNA"/>
</dbReference>
<organism evidence="8 9">
    <name type="scientific">Desulfococcus multivorans DSM 2059</name>
    <dbReference type="NCBI Taxonomy" id="1121405"/>
    <lineage>
        <taxon>Bacteria</taxon>
        <taxon>Pseudomonadati</taxon>
        <taxon>Thermodesulfobacteriota</taxon>
        <taxon>Desulfobacteria</taxon>
        <taxon>Desulfobacterales</taxon>
        <taxon>Desulfococcaceae</taxon>
        <taxon>Desulfococcus</taxon>
    </lineage>
</organism>
<dbReference type="PANTHER" id="PTHR21047:SF2">
    <property type="entry name" value="THYMIDINE DIPHOSPHO-4-KETO-RHAMNOSE 3,5-EPIMERASE"/>
    <property type="match status" value="1"/>
</dbReference>
<dbReference type="InterPro" id="IPR011051">
    <property type="entry name" value="RmlC_Cupin_sf"/>
</dbReference>
<evidence type="ECO:0000313" key="9">
    <source>
        <dbReference type="Proteomes" id="UP000014977"/>
    </source>
</evidence>
<evidence type="ECO:0000256" key="4">
    <source>
        <dbReference type="ARBA" id="ARBA00019595"/>
    </source>
</evidence>
<dbReference type="Proteomes" id="UP000014977">
    <property type="component" value="Unassembled WGS sequence"/>
</dbReference>
<keyword evidence="7" id="KW-0413">Isomerase</keyword>
<feature type="active site" description="Proton acceptor" evidence="5">
    <location>
        <position position="62"/>
    </location>
</feature>
<feature type="site" description="Participates in a stacking interaction with the thymidine ring of dTDP-4-oxo-6-deoxyglucose" evidence="6">
    <location>
        <position position="138"/>
    </location>
</feature>
<comment type="catalytic activity">
    <reaction evidence="1 7">
        <text>dTDP-4-dehydro-6-deoxy-alpha-D-glucose = dTDP-4-dehydro-beta-L-rhamnose</text>
        <dbReference type="Rhea" id="RHEA:16969"/>
        <dbReference type="ChEBI" id="CHEBI:57649"/>
        <dbReference type="ChEBI" id="CHEBI:62830"/>
        <dbReference type="EC" id="5.1.3.13"/>
    </reaction>
</comment>
<evidence type="ECO:0000256" key="5">
    <source>
        <dbReference type="PIRSR" id="PIRSR600888-1"/>
    </source>
</evidence>
<dbReference type="GO" id="GO:0005829">
    <property type="term" value="C:cytosol"/>
    <property type="evidence" value="ECO:0007669"/>
    <property type="project" value="TreeGrafter"/>
</dbReference>
<dbReference type="PATRIC" id="fig|1121405.3.peg.3472"/>
<keyword evidence="9" id="KW-1185">Reference proteome</keyword>
<evidence type="ECO:0000256" key="1">
    <source>
        <dbReference type="ARBA" id="ARBA00001298"/>
    </source>
</evidence>
<dbReference type="RefSeq" id="WP_020877851.1">
    <property type="nucleotide sequence ID" value="NZ_ATHJ01000105.1"/>
</dbReference>
<comment type="similarity">
    <text evidence="7">Belongs to the dTDP-4-dehydrorhamnose 3,5-epimerase family.</text>
</comment>
<proteinExistence type="inferred from homology"/>
<dbReference type="UniPathway" id="UPA00124"/>
<reference evidence="8 9" key="1">
    <citation type="journal article" date="2013" name="Genome Announc.">
        <title>Draft genome sequences for three mercury-methylating, sulfate-reducing bacteria.</title>
        <authorList>
            <person name="Brown S.D."/>
            <person name="Hurt R.A.Jr."/>
            <person name="Gilmour C.C."/>
            <person name="Elias D.A."/>
        </authorList>
    </citation>
    <scope>NUCLEOTIDE SEQUENCE [LARGE SCALE GENOMIC DNA]</scope>
    <source>
        <strain evidence="8 9">DSM 2059</strain>
    </source>
</reference>
<evidence type="ECO:0000313" key="8">
    <source>
        <dbReference type="EMBL" id="EPR36035.1"/>
    </source>
</evidence>
<accession>S7THD5</accession>
<comment type="caution">
    <text evidence="8">The sequence shown here is derived from an EMBL/GenBank/DDBJ whole genome shotgun (WGS) entry which is preliminary data.</text>
</comment>
<dbReference type="STRING" id="897.B2D07_16370"/>
<dbReference type="GO" id="GO:0000271">
    <property type="term" value="P:polysaccharide biosynthetic process"/>
    <property type="evidence" value="ECO:0007669"/>
    <property type="project" value="TreeGrafter"/>
</dbReference>
<dbReference type="GO" id="GO:0008830">
    <property type="term" value="F:dTDP-4-dehydrorhamnose 3,5-epimerase activity"/>
    <property type="evidence" value="ECO:0007669"/>
    <property type="project" value="UniProtKB-UniRule"/>
</dbReference>
<comment type="function">
    <text evidence="2 7">Catalyzes the epimerization of the C3' and C5'positions of dTDP-6-deoxy-D-xylo-4-hexulose, forming dTDP-6-deoxy-L-lyxo-4-hexulose.</text>
</comment>
<dbReference type="AlphaFoldDB" id="S7THD5"/>
<protein>
    <recommendedName>
        <fullName evidence="4 7">dTDP-4-dehydrorhamnose 3,5-epimerase</fullName>
        <ecNumber evidence="3 7">5.1.3.13</ecNumber>
    </recommendedName>
    <alternativeName>
        <fullName evidence="7">Thymidine diphospho-4-keto-rhamnose 3,5-epimerase</fullName>
    </alternativeName>
</protein>
<evidence type="ECO:0000256" key="3">
    <source>
        <dbReference type="ARBA" id="ARBA00012098"/>
    </source>
</evidence>
<evidence type="ECO:0000256" key="7">
    <source>
        <dbReference type="RuleBase" id="RU364069"/>
    </source>
</evidence>